<gene>
    <name evidence="1" type="ORF">NLG97_g11170</name>
</gene>
<proteinExistence type="predicted"/>
<protein>
    <submittedName>
        <fullName evidence="1">Uncharacterized protein</fullName>
    </submittedName>
</protein>
<keyword evidence="2" id="KW-1185">Reference proteome</keyword>
<evidence type="ECO:0000313" key="2">
    <source>
        <dbReference type="Proteomes" id="UP001148737"/>
    </source>
</evidence>
<organism evidence="1 2">
    <name type="scientific">Lecanicillium saksenae</name>
    <dbReference type="NCBI Taxonomy" id="468837"/>
    <lineage>
        <taxon>Eukaryota</taxon>
        <taxon>Fungi</taxon>
        <taxon>Dikarya</taxon>
        <taxon>Ascomycota</taxon>
        <taxon>Pezizomycotina</taxon>
        <taxon>Sordariomycetes</taxon>
        <taxon>Hypocreomycetidae</taxon>
        <taxon>Hypocreales</taxon>
        <taxon>Cordycipitaceae</taxon>
        <taxon>Lecanicillium</taxon>
    </lineage>
</organism>
<dbReference type="EMBL" id="JANAKD010003330">
    <property type="protein sequence ID" value="KAJ3472228.1"/>
    <property type="molecule type" value="Genomic_DNA"/>
</dbReference>
<accession>A0ACC1QB54</accession>
<dbReference type="Proteomes" id="UP001148737">
    <property type="component" value="Unassembled WGS sequence"/>
</dbReference>
<comment type="caution">
    <text evidence="1">The sequence shown here is derived from an EMBL/GenBank/DDBJ whole genome shotgun (WGS) entry which is preliminary data.</text>
</comment>
<sequence length="103" mass="12032">MDAAWPALCEMMEAAESHRGKEMERIMKDAMAQGDYLQIVEAGQRVFYSEGLVDENSYNDEEKRLEQRDTDERVSFPTAEMGQHVEFPDVALFDQAFYYDFFI</sequence>
<evidence type="ECO:0000313" key="1">
    <source>
        <dbReference type="EMBL" id="KAJ3472228.1"/>
    </source>
</evidence>
<name>A0ACC1QB54_9HYPO</name>
<reference evidence="1" key="1">
    <citation type="submission" date="2022-07" db="EMBL/GenBank/DDBJ databases">
        <title>Genome Sequence of Lecanicillium saksenae.</title>
        <authorList>
            <person name="Buettner E."/>
        </authorList>
    </citation>
    <scope>NUCLEOTIDE SEQUENCE</scope>
    <source>
        <strain evidence="1">VT-O1</strain>
    </source>
</reference>